<dbReference type="AlphaFoldDB" id="A0A0M0I2K4"/>
<dbReference type="EC" id="2.7.7.65" evidence="2"/>
<evidence type="ECO:0000313" key="6">
    <source>
        <dbReference type="EMBL" id="KOO08550.1"/>
    </source>
</evidence>
<dbReference type="OrthoDB" id="9812260at2"/>
<dbReference type="SUPFAM" id="SSF55073">
    <property type="entry name" value="Nucleotide cyclase"/>
    <property type="match status" value="1"/>
</dbReference>
<dbReference type="PATRIC" id="fig|171383.3.peg.1240"/>
<keyword evidence="7" id="KW-1185">Reference proteome</keyword>
<feature type="transmembrane region" description="Helical" evidence="4">
    <location>
        <begin position="7"/>
        <end position="28"/>
    </location>
</feature>
<evidence type="ECO:0000256" key="2">
    <source>
        <dbReference type="ARBA" id="ARBA00012528"/>
    </source>
</evidence>
<dbReference type="SMART" id="SM00267">
    <property type="entry name" value="GGDEF"/>
    <property type="match status" value="1"/>
</dbReference>
<feature type="domain" description="GGDEF" evidence="5">
    <location>
        <begin position="358"/>
        <end position="487"/>
    </location>
</feature>
<evidence type="ECO:0000313" key="7">
    <source>
        <dbReference type="Proteomes" id="UP000037530"/>
    </source>
</evidence>
<accession>A0A0M0I2K4</accession>
<dbReference type="Pfam" id="PF00990">
    <property type="entry name" value="GGDEF"/>
    <property type="match status" value="1"/>
</dbReference>
<proteinExistence type="predicted"/>
<dbReference type="GO" id="GO:0052621">
    <property type="term" value="F:diguanylate cyclase activity"/>
    <property type="evidence" value="ECO:0007669"/>
    <property type="project" value="UniProtKB-EC"/>
</dbReference>
<gene>
    <name evidence="6" type="ORF">AKJ31_05980</name>
</gene>
<dbReference type="Proteomes" id="UP000037530">
    <property type="component" value="Unassembled WGS sequence"/>
</dbReference>
<keyword evidence="4" id="KW-1133">Transmembrane helix</keyword>
<name>A0A0M0I2K4_9VIBR</name>
<evidence type="ECO:0000259" key="5">
    <source>
        <dbReference type="PROSITE" id="PS50887"/>
    </source>
</evidence>
<dbReference type="PANTHER" id="PTHR45138">
    <property type="entry name" value="REGULATORY COMPONENTS OF SENSORY TRANSDUCTION SYSTEM"/>
    <property type="match status" value="1"/>
</dbReference>
<dbReference type="PANTHER" id="PTHR45138:SF9">
    <property type="entry name" value="DIGUANYLATE CYCLASE DGCM-RELATED"/>
    <property type="match status" value="1"/>
</dbReference>
<dbReference type="PROSITE" id="PS50887">
    <property type="entry name" value="GGDEF"/>
    <property type="match status" value="1"/>
</dbReference>
<evidence type="ECO:0000256" key="4">
    <source>
        <dbReference type="SAM" id="Phobius"/>
    </source>
</evidence>
<organism evidence="6 7">
    <name type="scientific">Vibrio hepatarius</name>
    <dbReference type="NCBI Taxonomy" id="171383"/>
    <lineage>
        <taxon>Bacteria</taxon>
        <taxon>Pseudomonadati</taxon>
        <taxon>Pseudomonadota</taxon>
        <taxon>Gammaproteobacteria</taxon>
        <taxon>Vibrionales</taxon>
        <taxon>Vibrionaceae</taxon>
        <taxon>Vibrio</taxon>
        <taxon>Vibrio oreintalis group</taxon>
    </lineage>
</organism>
<dbReference type="EMBL" id="LHPI01000003">
    <property type="protein sequence ID" value="KOO08550.1"/>
    <property type="molecule type" value="Genomic_DNA"/>
</dbReference>
<dbReference type="InterPro" id="IPR029787">
    <property type="entry name" value="Nucleotide_cyclase"/>
</dbReference>
<keyword evidence="4" id="KW-0812">Transmembrane</keyword>
<feature type="transmembrane region" description="Helical" evidence="4">
    <location>
        <begin position="301"/>
        <end position="320"/>
    </location>
</feature>
<dbReference type="STRING" id="171383.AKJ31_05980"/>
<dbReference type="GO" id="GO:1902201">
    <property type="term" value="P:negative regulation of bacterial-type flagellum-dependent cell motility"/>
    <property type="evidence" value="ECO:0007669"/>
    <property type="project" value="TreeGrafter"/>
</dbReference>
<dbReference type="GO" id="GO:0005886">
    <property type="term" value="C:plasma membrane"/>
    <property type="evidence" value="ECO:0007669"/>
    <property type="project" value="TreeGrafter"/>
</dbReference>
<evidence type="ECO:0000256" key="1">
    <source>
        <dbReference type="ARBA" id="ARBA00001946"/>
    </source>
</evidence>
<dbReference type="Gene3D" id="3.30.70.270">
    <property type="match status" value="1"/>
</dbReference>
<dbReference type="CDD" id="cd01949">
    <property type="entry name" value="GGDEF"/>
    <property type="match status" value="1"/>
</dbReference>
<comment type="catalytic activity">
    <reaction evidence="3">
        <text>2 GTP = 3',3'-c-di-GMP + 2 diphosphate</text>
        <dbReference type="Rhea" id="RHEA:24898"/>
        <dbReference type="ChEBI" id="CHEBI:33019"/>
        <dbReference type="ChEBI" id="CHEBI:37565"/>
        <dbReference type="ChEBI" id="CHEBI:58805"/>
        <dbReference type="EC" id="2.7.7.65"/>
    </reaction>
</comment>
<sequence length="487" mass="55274">MQFTRHFSLGFVVSAPAILSLVIVALILRNHIDTVNREIDDAYRWIETSLIRATKIITVLDYSFSNYSYPDSDLLSEHSKIINDNVCQMWPIDKSLLREDNHAENVPIDVKYLIVGEKELCDEQSYLYQRASEQVSIAPVLSFLHDIDDYLFGVHYIDKEGYLMSAPVTYAKGVNSELLATIKARSAWRETLQNGDVITLLGPKPLIGTSKRVFNMMMPVYVQGEHQGVLSLDISAETLLGNYSNLVTGSIRMVDTSVGEIPENSVHIKPIEIEGVHSNHSLYYELDLVKETRFFFYEERYNLAVILILYVLSVLTLFFINTRVERRHFKELAAKDPMTGLLNRRGLEEYISSATRSEYVALAVLDIDNFKLINDNYGHDMGDNVICYVADQIANSTRDSDAVARFGGEEFVIYLRGRDQDQLIATLERVRTIIGQESKRILDSGFTVSGGVVVTSYEESRDFDKLFKAADEKLYIAKTTGKDKLEC</sequence>
<dbReference type="InterPro" id="IPR000160">
    <property type="entry name" value="GGDEF_dom"/>
</dbReference>
<keyword evidence="4" id="KW-0472">Membrane</keyword>
<evidence type="ECO:0000256" key="3">
    <source>
        <dbReference type="ARBA" id="ARBA00034247"/>
    </source>
</evidence>
<dbReference type="InterPro" id="IPR043128">
    <property type="entry name" value="Rev_trsase/Diguanyl_cyclase"/>
</dbReference>
<dbReference type="GO" id="GO:0043709">
    <property type="term" value="P:cell adhesion involved in single-species biofilm formation"/>
    <property type="evidence" value="ECO:0007669"/>
    <property type="project" value="TreeGrafter"/>
</dbReference>
<protein>
    <recommendedName>
        <fullName evidence="2">diguanylate cyclase</fullName>
        <ecNumber evidence="2">2.7.7.65</ecNumber>
    </recommendedName>
</protein>
<reference evidence="7" key="1">
    <citation type="submission" date="2015-08" db="EMBL/GenBank/DDBJ databases">
        <title>Vibrio galatheae sp. nov., a novel member of the Vibrionaceae family isolated from the Solomon Islands.</title>
        <authorList>
            <person name="Giubergia S."/>
            <person name="Machado H."/>
            <person name="Mateiu R.V."/>
            <person name="Gram L."/>
        </authorList>
    </citation>
    <scope>NUCLEOTIDE SEQUENCE [LARGE SCALE GENOMIC DNA]</scope>
    <source>
        <strain evidence="7">DSM 19134</strain>
    </source>
</reference>
<dbReference type="RefSeq" id="WP_053408194.1">
    <property type="nucleotide sequence ID" value="NZ_DAIPHI010000062.1"/>
</dbReference>
<comment type="caution">
    <text evidence="6">The sequence shown here is derived from an EMBL/GenBank/DDBJ whole genome shotgun (WGS) entry which is preliminary data.</text>
</comment>
<dbReference type="NCBIfam" id="TIGR00254">
    <property type="entry name" value="GGDEF"/>
    <property type="match status" value="1"/>
</dbReference>
<dbReference type="FunFam" id="3.30.70.270:FF:000001">
    <property type="entry name" value="Diguanylate cyclase domain protein"/>
    <property type="match status" value="1"/>
</dbReference>
<dbReference type="InterPro" id="IPR050469">
    <property type="entry name" value="Diguanylate_Cyclase"/>
</dbReference>
<comment type="cofactor">
    <cofactor evidence="1">
        <name>Mg(2+)</name>
        <dbReference type="ChEBI" id="CHEBI:18420"/>
    </cofactor>
</comment>